<dbReference type="GO" id="GO:0003700">
    <property type="term" value="F:DNA-binding transcription factor activity"/>
    <property type="evidence" value="ECO:0007669"/>
    <property type="project" value="InterPro"/>
</dbReference>
<dbReference type="InterPro" id="IPR046347">
    <property type="entry name" value="bZIP_sf"/>
</dbReference>
<feature type="region of interest" description="Disordered" evidence="1">
    <location>
        <begin position="1"/>
        <end position="32"/>
    </location>
</feature>
<dbReference type="SUPFAM" id="SSF57959">
    <property type="entry name" value="Leucine zipper domain"/>
    <property type="match status" value="1"/>
</dbReference>
<proteinExistence type="predicted"/>
<dbReference type="PANTHER" id="PTHR40618">
    <property type="entry name" value="B-ZIP TRANSCRIPTION FACTOR (EUROFUNG)-RELATED"/>
    <property type="match status" value="1"/>
</dbReference>
<name>A0A2T2N096_CORCC</name>
<evidence type="ECO:0000313" key="2">
    <source>
        <dbReference type="EMBL" id="PSN58842.1"/>
    </source>
</evidence>
<evidence type="ECO:0000256" key="1">
    <source>
        <dbReference type="SAM" id="MobiDB-lite"/>
    </source>
</evidence>
<protein>
    <recommendedName>
        <fullName evidence="4">BZIP domain-containing protein</fullName>
    </recommendedName>
</protein>
<dbReference type="PANTHER" id="PTHR40618:SF1">
    <property type="entry name" value="B-ZIP TRANSCRIPTION FACTOR (EUROFUNG)"/>
    <property type="match status" value="1"/>
</dbReference>
<gene>
    <name evidence="2" type="ORF">BS50DRAFT_509697</name>
</gene>
<dbReference type="STRING" id="1448308.A0A2T2N096"/>
<keyword evidence="3" id="KW-1185">Reference proteome</keyword>
<dbReference type="AlphaFoldDB" id="A0A2T2N096"/>
<dbReference type="EMBL" id="KZ678190">
    <property type="protein sequence ID" value="PSN58842.1"/>
    <property type="molecule type" value="Genomic_DNA"/>
</dbReference>
<sequence>MASINHGDTGSNKAKRHSRADTQDATTTDGRRIQTRLTQQAFNQHKKATILSLEQENAHLQSVVVQMNKRFSCFYDSAIQSGIFQLSAPLTQDFKSMLEVFVALAESASKVDVDFGSDTVETR</sequence>
<dbReference type="Proteomes" id="UP000240883">
    <property type="component" value="Unassembled WGS sequence"/>
</dbReference>
<reference evidence="2 3" key="1">
    <citation type="journal article" date="2018" name="Front. Microbiol.">
        <title>Genome-Wide Analysis of Corynespora cassiicola Leaf Fall Disease Putative Effectors.</title>
        <authorList>
            <person name="Lopez D."/>
            <person name="Ribeiro S."/>
            <person name="Label P."/>
            <person name="Fumanal B."/>
            <person name="Venisse J.S."/>
            <person name="Kohler A."/>
            <person name="de Oliveira R.R."/>
            <person name="Labutti K."/>
            <person name="Lipzen A."/>
            <person name="Lail K."/>
            <person name="Bauer D."/>
            <person name="Ohm R.A."/>
            <person name="Barry K.W."/>
            <person name="Spatafora J."/>
            <person name="Grigoriev I.V."/>
            <person name="Martin F.M."/>
            <person name="Pujade-Renaud V."/>
        </authorList>
    </citation>
    <scope>NUCLEOTIDE SEQUENCE [LARGE SCALE GENOMIC DNA]</scope>
    <source>
        <strain evidence="2 3">Philippines</strain>
    </source>
</reference>
<evidence type="ECO:0000313" key="3">
    <source>
        <dbReference type="Proteomes" id="UP000240883"/>
    </source>
</evidence>
<accession>A0A2T2N096</accession>
<feature type="compositionally biased region" description="Polar residues" evidence="1">
    <location>
        <begin position="1"/>
        <end position="12"/>
    </location>
</feature>
<organism evidence="2 3">
    <name type="scientific">Corynespora cassiicola Philippines</name>
    <dbReference type="NCBI Taxonomy" id="1448308"/>
    <lineage>
        <taxon>Eukaryota</taxon>
        <taxon>Fungi</taxon>
        <taxon>Dikarya</taxon>
        <taxon>Ascomycota</taxon>
        <taxon>Pezizomycotina</taxon>
        <taxon>Dothideomycetes</taxon>
        <taxon>Pleosporomycetidae</taxon>
        <taxon>Pleosporales</taxon>
        <taxon>Corynesporascaceae</taxon>
        <taxon>Corynespora</taxon>
    </lineage>
</organism>
<evidence type="ECO:0008006" key="4">
    <source>
        <dbReference type="Google" id="ProtNLM"/>
    </source>
</evidence>